<feature type="region of interest" description="Disordered" evidence="1">
    <location>
        <begin position="314"/>
        <end position="334"/>
    </location>
</feature>
<name>A0ABQ2CR93_9GAMM</name>
<evidence type="ECO:0000313" key="4">
    <source>
        <dbReference type="Proteomes" id="UP000633263"/>
    </source>
</evidence>
<feature type="transmembrane region" description="Helical" evidence="2">
    <location>
        <begin position="79"/>
        <end position="102"/>
    </location>
</feature>
<dbReference type="Proteomes" id="UP000633263">
    <property type="component" value="Unassembled WGS sequence"/>
</dbReference>
<evidence type="ECO:0000256" key="1">
    <source>
        <dbReference type="SAM" id="MobiDB-lite"/>
    </source>
</evidence>
<keyword evidence="2" id="KW-0472">Membrane</keyword>
<dbReference type="EMBL" id="BMNN01000003">
    <property type="protein sequence ID" value="GGJ01176.1"/>
    <property type="molecule type" value="Genomic_DNA"/>
</dbReference>
<organism evidence="3 4">
    <name type="scientific">Halopseudomonas pertucinogena</name>
    <dbReference type="NCBI Taxonomy" id="86175"/>
    <lineage>
        <taxon>Bacteria</taxon>
        <taxon>Pseudomonadati</taxon>
        <taxon>Pseudomonadota</taxon>
        <taxon>Gammaproteobacteria</taxon>
        <taxon>Pseudomonadales</taxon>
        <taxon>Pseudomonadaceae</taxon>
        <taxon>Halopseudomonas</taxon>
    </lineage>
</organism>
<gene>
    <name evidence="3" type="ORF">GCM10009083_17450</name>
</gene>
<keyword evidence="2" id="KW-1133">Transmembrane helix</keyword>
<evidence type="ECO:0000256" key="2">
    <source>
        <dbReference type="SAM" id="Phobius"/>
    </source>
</evidence>
<keyword evidence="4" id="KW-1185">Reference proteome</keyword>
<keyword evidence="2" id="KW-0812">Transmembrane</keyword>
<evidence type="ECO:0000313" key="3">
    <source>
        <dbReference type="EMBL" id="GGJ01176.1"/>
    </source>
</evidence>
<reference evidence="4" key="1">
    <citation type="journal article" date="2019" name="Int. J. Syst. Evol. Microbiol.">
        <title>The Global Catalogue of Microorganisms (GCM) 10K type strain sequencing project: providing services to taxonomists for standard genome sequencing and annotation.</title>
        <authorList>
            <consortium name="The Broad Institute Genomics Platform"/>
            <consortium name="The Broad Institute Genome Sequencing Center for Infectious Disease"/>
            <person name="Wu L."/>
            <person name="Ma J."/>
        </authorList>
    </citation>
    <scope>NUCLEOTIDE SEQUENCE [LARGE SCALE GENOMIC DNA]</scope>
    <source>
        <strain evidence="4">JCM 11590</strain>
    </source>
</reference>
<sequence>MEQCMTQQKNANGLLWKQEQLSPLPIPTGQPPSDVLGMIWRKNEVYLDIGSVSLAGGWVACYLGTLIWTVALVQVLFNLGYLMFFMFLFSAVTMMGFLWYGYVRIYLRPLMPPLRFHRQRREVRIVTPESEEWTVPWERVHAISPSTTMVGQFGAAKMGGLLLWFPYADQIDEPFHINKEGWAVMVSPGPGVAAMRQWECIRSFMEVGPEAVPEPAPIHNGHLSIWQSFVHDMREGVRTKGWLRTVAVDGFLSFLFNLFALDYLTRKKFVVIPDLTSSEAIAWSKPLPPEQWAKPSPELEEAIAERERDLEAAEARSKLKTGLTVKQPETQGWT</sequence>
<proteinExistence type="predicted"/>
<feature type="transmembrane region" description="Helical" evidence="2">
    <location>
        <begin position="45"/>
        <end position="73"/>
    </location>
</feature>
<protein>
    <submittedName>
        <fullName evidence="3">Uncharacterized protein</fullName>
    </submittedName>
</protein>
<accession>A0ABQ2CR93</accession>
<comment type="caution">
    <text evidence="3">The sequence shown here is derived from an EMBL/GenBank/DDBJ whole genome shotgun (WGS) entry which is preliminary data.</text>
</comment>
<feature type="transmembrane region" description="Helical" evidence="2">
    <location>
        <begin position="241"/>
        <end position="261"/>
    </location>
</feature>